<evidence type="ECO:0000256" key="1">
    <source>
        <dbReference type="ARBA" id="ARBA00093458"/>
    </source>
</evidence>
<evidence type="ECO:0008006" key="5">
    <source>
        <dbReference type="Google" id="ProtNLM"/>
    </source>
</evidence>
<protein>
    <recommendedName>
        <fullName evidence="5">Serine/threonine-protein kinase 19</fullName>
    </recommendedName>
</protein>
<gene>
    <name evidence="3" type="ORF">WJX84_004179</name>
</gene>
<dbReference type="Pfam" id="PF10494">
    <property type="entry name" value="Stk19"/>
    <property type="match status" value="1"/>
</dbReference>
<dbReference type="InterPro" id="IPR018865">
    <property type="entry name" value="STK19-like"/>
</dbReference>
<accession>A0AAW1T653</accession>
<evidence type="ECO:0000256" key="2">
    <source>
        <dbReference type="SAM" id="MobiDB-lite"/>
    </source>
</evidence>
<proteinExistence type="inferred from homology"/>
<dbReference type="PANTHER" id="PTHR15243:SF0">
    <property type="entry name" value="SERINE_THREONINE-PROTEIN KINASE 19"/>
    <property type="match status" value="1"/>
</dbReference>
<comment type="similarity">
    <text evidence="1">Belongs to the STK19 family.</text>
</comment>
<keyword evidence="4" id="KW-1185">Reference proteome</keyword>
<feature type="region of interest" description="Disordered" evidence="2">
    <location>
        <begin position="1"/>
        <end position="30"/>
    </location>
</feature>
<name>A0AAW1T653_9CHLO</name>
<organism evidence="3 4">
    <name type="scientific">Apatococcus fuscideae</name>
    <dbReference type="NCBI Taxonomy" id="2026836"/>
    <lineage>
        <taxon>Eukaryota</taxon>
        <taxon>Viridiplantae</taxon>
        <taxon>Chlorophyta</taxon>
        <taxon>core chlorophytes</taxon>
        <taxon>Trebouxiophyceae</taxon>
        <taxon>Chlorellales</taxon>
        <taxon>Chlorellaceae</taxon>
        <taxon>Apatococcus</taxon>
    </lineage>
</organism>
<reference evidence="3 4" key="1">
    <citation type="journal article" date="2024" name="Nat. Commun.">
        <title>Phylogenomics reveals the evolutionary origins of lichenization in chlorophyte algae.</title>
        <authorList>
            <person name="Puginier C."/>
            <person name="Libourel C."/>
            <person name="Otte J."/>
            <person name="Skaloud P."/>
            <person name="Haon M."/>
            <person name="Grisel S."/>
            <person name="Petersen M."/>
            <person name="Berrin J.G."/>
            <person name="Delaux P.M."/>
            <person name="Dal Grande F."/>
            <person name="Keller J."/>
        </authorList>
    </citation>
    <scope>NUCLEOTIDE SEQUENCE [LARGE SCALE GENOMIC DNA]</scope>
    <source>
        <strain evidence="3 4">SAG 2523</strain>
    </source>
</reference>
<dbReference type="Proteomes" id="UP001485043">
    <property type="component" value="Unassembled WGS sequence"/>
</dbReference>
<sequence length="289" mass="32411">MGDRMAKRRRIQPSQAVECDSDSGELNHATSSPLSREALYTELHSEAIPHDTLVALQLLVNQFPPAAKACVAPFALRSQLYSLVNDRTCVDRQLDELRTGRQVKVLKLPASTDEYAYMFALDYCAMVQAAKQKHQAAKGLVPELKVFEWLTDRVAPAYTKTTIQHAELLQLLGTDTSRGICDAVTEAQVSLLLHAGLLMRDMQDADLYLFSMAGAGPVVKSLLKQRKEFVMGLRRKRYPEVFMRELEKRKPIASALVDQRFLIRDLIGTNTLTQQETTSGPLLRLTSKH</sequence>
<evidence type="ECO:0000313" key="3">
    <source>
        <dbReference type="EMBL" id="KAK9864471.1"/>
    </source>
</evidence>
<evidence type="ECO:0000313" key="4">
    <source>
        <dbReference type="Proteomes" id="UP001485043"/>
    </source>
</evidence>
<dbReference type="PANTHER" id="PTHR15243">
    <property type="entry name" value="SERINE/THREONINE-PROTEIN KINASE 19"/>
    <property type="match status" value="1"/>
</dbReference>
<dbReference type="EMBL" id="JALJOV010000349">
    <property type="protein sequence ID" value="KAK9864471.1"/>
    <property type="molecule type" value="Genomic_DNA"/>
</dbReference>
<dbReference type="AlphaFoldDB" id="A0AAW1T653"/>
<feature type="compositionally biased region" description="Basic residues" evidence="2">
    <location>
        <begin position="1"/>
        <end position="11"/>
    </location>
</feature>
<comment type="caution">
    <text evidence="3">The sequence shown here is derived from an EMBL/GenBank/DDBJ whole genome shotgun (WGS) entry which is preliminary data.</text>
</comment>